<evidence type="ECO:0000256" key="1">
    <source>
        <dbReference type="ARBA" id="ARBA00004123"/>
    </source>
</evidence>
<evidence type="ECO:0000256" key="4">
    <source>
        <dbReference type="ARBA" id="ARBA00023163"/>
    </source>
</evidence>
<evidence type="ECO:0000313" key="10">
    <source>
        <dbReference type="Proteomes" id="UP000269276"/>
    </source>
</evidence>
<dbReference type="EMBL" id="QWIP01000189">
    <property type="protein sequence ID" value="RMY69886.1"/>
    <property type="molecule type" value="Genomic_DNA"/>
</dbReference>
<evidence type="ECO:0000313" key="9">
    <source>
        <dbReference type="EMBL" id="RMY69886.1"/>
    </source>
</evidence>
<feature type="region of interest" description="Disordered" evidence="7">
    <location>
        <begin position="686"/>
        <end position="750"/>
    </location>
</feature>
<dbReference type="Pfam" id="PF01285">
    <property type="entry name" value="TEA"/>
    <property type="match status" value="1"/>
</dbReference>
<dbReference type="InterPro" id="IPR000818">
    <property type="entry name" value="TEA/ATTS_dom"/>
</dbReference>
<sequence>MMFLKPAVLPSNAPPLEENGVYQASRVLQEHSGNRQQSTLVVHGSDQKASSTTSIENSWSSQHVQQLGGVATANHYYHLPTSYRQSSLPYGNAHRQSRYFIHSEEEKVTRQAKHLWQRFQASPAYKKYRGRQHKDDKGNTEQKWPDHLEEAFFRALVMYPPMGRRKRMHKQKQRGRNELIADHIEELTGEGRTRKQVSSHIQVLKPFVEHDPQIMLWLSKEDMGLQPGGGRHFSGRHGSGYMSGRRSSTYPVATGASRSSISSSQHPPIDLNTIRAHKHSLDTFQPTKFEIFVQRKYANGDEILDERLHTYTQAVELPLAPDTHVPDWQTFEEQYPYLASMHRERKLDCNILVAQASLGFPMEEFRHKAEMIELGISYICSSDILNPSTRVRCRNSFWRDGQLVGEHEKDGPSGVFDVPFQQDSANESSIAPLIKFGSTFWAGALSTFGTKLRKAIEGGRDVREEVKESIKNITVTQEVVVSSGNTYERILIILWRFRLSTTTTGRASWSKLVLPSGTLSQYPEPKAERVDSMYDYVTQYNEPLSSVSQVPPTLQSPFEYDTNSGSGSALSSATWPATISDSTAQVPNDLDFSVDNAFNFDNGNINLSFDPNFDFNSLDSSAFNFDAGAAAAAAATFPQDPALDQYSLPPQHWPTTYIDHFDTQQDVSAEGSFADASSAAKLNQSYPYNHYEPRDSQAYESQPDQHQHYNSQPEEVYGAGDHNTQPYPNNSQTQDVFGGGGGGEDDNDNEHVEQRYGHVFPGGGGAGGIHDQQQQAFGGAAGLLEEQEEEEMKQEEEEALAALADASFLAPTAAGGRSNYSQ</sequence>
<dbReference type="GO" id="GO:0000978">
    <property type="term" value="F:RNA polymerase II cis-regulatory region sequence-specific DNA binding"/>
    <property type="evidence" value="ECO:0007669"/>
    <property type="project" value="TreeGrafter"/>
</dbReference>
<dbReference type="Proteomes" id="UP000269276">
    <property type="component" value="Unassembled WGS sequence"/>
</dbReference>
<dbReference type="PROSITE" id="PS51088">
    <property type="entry name" value="TEA_2"/>
    <property type="match status" value="1"/>
</dbReference>
<organism evidence="9 10">
    <name type="scientific">Hortaea werneckii</name>
    <name type="common">Black yeast</name>
    <name type="synonym">Cladosporium werneckii</name>
    <dbReference type="NCBI Taxonomy" id="91943"/>
    <lineage>
        <taxon>Eukaryota</taxon>
        <taxon>Fungi</taxon>
        <taxon>Dikarya</taxon>
        <taxon>Ascomycota</taxon>
        <taxon>Pezizomycotina</taxon>
        <taxon>Dothideomycetes</taxon>
        <taxon>Dothideomycetidae</taxon>
        <taxon>Mycosphaerellales</taxon>
        <taxon>Teratosphaeriaceae</taxon>
        <taxon>Hortaea</taxon>
    </lineage>
</organism>
<dbReference type="GO" id="GO:0005667">
    <property type="term" value="C:transcription regulator complex"/>
    <property type="evidence" value="ECO:0007669"/>
    <property type="project" value="TreeGrafter"/>
</dbReference>
<comment type="similarity">
    <text evidence="2">Belongs to the TEC1 family.</text>
</comment>
<keyword evidence="5" id="KW-0539">Nucleus</keyword>
<dbReference type="VEuPathDB" id="FungiDB:BTJ68_01159"/>
<dbReference type="PROSITE" id="PS00554">
    <property type="entry name" value="TEA_1"/>
    <property type="match status" value="1"/>
</dbReference>
<evidence type="ECO:0000256" key="7">
    <source>
        <dbReference type="SAM" id="MobiDB-lite"/>
    </source>
</evidence>
<dbReference type="Gene3D" id="6.10.20.40">
    <property type="entry name" value="TEA/ATTS domain"/>
    <property type="match status" value="1"/>
</dbReference>
<protein>
    <recommendedName>
        <fullName evidence="8">TEA domain-containing protein</fullName>
    </recommendedName>
</protein>
<proteinExistence type="inferred from homology"/>
<feature type="DNA-binding region" description="TEA" evidence="6">
    <location>
        <begin position="137"/>
        <end position="211"/>
    </location>
</feature>
<accession>A0A3M7E0Z4</accession>
<name>A0A3M7E0Z4_HORWE</name>
<dbReference type="PANTHER" id="PTHR11834:SF0">
    <property type="entry name" value="PROTEIN SCALLOPED"/>
    <property type="match status" value="1"/>
</dbReference>
<evidence type="ECO:0000259" key="8">
    <source>
        <dbReference type="PROSITE" id="PS51088"/>
    </source>
</evidence>
<dbReference type="PANTHER" id="PTHR11834">
    <property type="entry name" value="TRANSCRIPTIONAL ENHANCER FACTOR TEF RELATED"/>
    <property type="match status" value="1"/>
</dbReference>
<evidence type="ECO:0000256" key="6">
    <source>
        <dbReference type="PROSITE-ProRule" id="PRU00505"/>
    </source>
</evidence>
<feature type="compositionally biased region" description="Basic and acidic residues" evidence="7">
    <location>
        <begin position="691"/>
        <end position="707"/>
    </location>
</feature>
<evidence type="ECO:0000256" key="5">
    <source>
        <dbReference type="ARBA" id="ARBA00023242"/>
    </source>
</evidence>
<gene>
    <name evidence="9" type="ORF">D0863_06165</name>
</gene>
<reference evidence="9 10" key="1">
    <citation type="journal article" date="2018" name="BMC Genomics">
        <title>Genomic evidence for intraspecific hybridization in a clonal and extremely halotolerant yeast.</title>
        <authorList>
            <person name="Gostincar C."/>
            <person name="Stajich J.E."/>
            <person name="Zupancic J."/>
            <person name="Zalar P."/>
            <person name="Gunde-Cimerman N."/>
        </authorList>
    </citation>
    <scope>NUCLEOTIDE SEQUENCE [LARGE SCALE GENOMIC DNA]</scope>
    <source>
        <strain evidence="9 10">EXF-2682</strain>
    </source>
</reference>
<keyword evidence="4" id="KW-0804">Transcription</keyword>
<dbReference type="OrthoDB" id="10006572at2759"/>
<dbReference type="SMART" id="SM00426">
    <property type="entry name" value="TEA"/>
    <property type="match status" value="1"/>
</dbReference>
<evidence type="ECO:0000256" key="3">
    <source>
        <dbReference type="ARBA" id="ARBA00023015"/>
    </source>
</evidence>
<dbReference type="InterPro" id="IPR038096">
    <property type="entry name" value="TEA/ATTS_sf"/>
</dbReference>
<dbReference type="GO" id="GO:0005634">
    <property type="term" value="C:nucleus"/>
    <property type="evidence" value="ECO:0007669"/>
    <property type="project" value="UniProtKB-SubCell"/>
</dbReference>
<feature type="region of interest" description="Disordered" evidence="7">
    <location>
        <begin position="236"/>
        <end position="269"/>
    </location>
</feature>
<comment type="subcellular location">
    <subcellularLocation>
        <location evidence="1">Nucleus</location>
    </subcellularLocation>
</comment>
<feature type="domain" description="TEA" evidence="8">
    <location>
        <begin position="137"/>
        <end position="211"/>
    </location>
</feature>
<keyword evidence="3" id="KW-0805">Transcription regulation</keyword>
<feature type="region of interest" description="Disordered" evidence="7">
    <location>
        <begin position="32"/>
        <end position="57"/>
    </location>
</feature>
<feature type="compositionally biased region" description="Polar residues" evidence="7">
    <location>
        <begin position="722"/>
        <end position="735"/>
    </location>
</feature>
<comment type="caution">
    <text evidence="9">The sequence shown here is derived from an EMBL/GenBank/DDBJ whole genome shotgun (WGS) entry which is preliminary data.</text>
</comment>
<evidence type="ECO:0000256" key="2">
    <source>
        <dbReference type="ARBA" id="ARBA00008421"/>
    </source>
</evidence>
<dbReference type="PRINTS" id="PR00065">
    <property type="entry name" value="TEADOMAIN"/>
</dbReference>
<dbReference type="AlphaFoldDB" id="A0A3M7E0Z4"/>
<dbReference type="InterPro" id="IPR050937">
    <property type="entry name" value="TEC1_TEAD_TF"/>
</dbReference>
<dbReference type="GO" id="GO:0000981">
    <property type="term" value="F:DNA-binding transcription factor activity, RNA polymerase II-specific"/>
    <property type="evidence" value="ECO:0007669"/>
    <property type="project" value="TreeGrafter"/>
</dbReference>